<evidence type="ECO:0000256" key="1">
    <source>
        <dbReference type="SAM" id="Phobius"/>
    </source>
</evidence>
<sequence length="66" mass="7408">MKTHNIAIAMIGSFVGFVGSLLLSLYIAVFSNSMQIQLSCGIRFRTSTLLLVGYFLLKCFVMCFKY</sequence>
<evidence type="ECO:0000313" key="2">
    <source>
        <dbReference type="EMBL" id="OCT82883.1"/>
    </source>
</evidence>
<keyword evidence="1" id="KW-0812">Transmembrane</keyword>
<gene>
    <name evidence="2" type="ORF">XELAEV_18025418mg</name>
</gene>
<protein>
    <submittedName>
        <fullName evidence="2">Uncharacterized protein</fullName>
    </submittedName>
</protein>
<feature type="transmembrane region" description="Helical" evidence="1">
    <location>
        <begin position="7"/>
        <end position="30"/>
    </location>
</feature>
<accession>A0A974CZS0</accession>
<dbReference type="AlphaFoldDB" id="A0A974CZS0"/>
<reference evidence="3" key="1">
    <citation type="journal article" date="2016" name="Nature">
        <title>Genome evolution in the allotetraploid frog Xenopus laevis.</title>
        <authorList>
            <person name="Session A.M."/>
            <person name="Uno Y."/>
            <person name="Kwon T."/>
            <person name="Chapman J.A."/>
            <person name="Toyoda A."/>
            <person name="Takahashi S."/>
            <person name="Fukui A."/>
            <person name="Hikosaka A."/>
            <person name="Suzuki A."/>
            <person name="Kondo M."/>
            <person name="van Heeringen S.J."/>
            <person name="Quigley I."/>
            <person name="Heinz S."/>
            <person name="Ogino H."/>
            <person name="Ochi H."/>
            <person name="Hellsten U."/>
            <person name="Lyons J.B."/>
            <person name="Simakov O."/>
            <person name="Putnam N."/>
            <person name="Stites J."/>
            <person name="Kuroki Y."/>
            <person name="Tanaka T."/>
            <person name="Michiue T."/>
            <person name="Watanabe M."/>
            <person name="Bogdanovic O."/>
            <person name="Lister R."/>
            <person name="Georgiou G."/>
            <person name="Paranjpe S.S."/>
            <person name="van Kruijsbergen I."/>
            <person name="Shu S."/>
            <person name="Carlson J."/>
            <person name="Kinoshita T."/>
            <person name="Ohta Y."/>
            <person name="Mawaribuchi S."/>
            <person name="Jenkins J."/>
            <person name="Grimwood J."/>
            <person name="Schmutz J."/>
            <person name="Mitros T."/>
            <person name="Mozaffari S.V."/>
            <person name="Suzuki Y."/>
            <person name="Haramoto Y."/>
            <person name="Yamamoto T.S."/>
            <person name="Takagi C."/>
            <person name="Heald R."/>
            <person name="Miller K."/>
            <person name="Haudenschild C."/>
            <person name="Kitzman J."/>
            <person name="Nakayama T."/>
            <person name="Izutsu Y."/>
            <person name="Robert J."/>
            <person name="Fortriede J."/>
            <person name="Burns K."/>
            <person name="Lotay V."/>
            <person name="Karimi K."/>
            <person name="Yasuoka Y."/>
            <person name="Dichmann D.S."/>
            <person name="Flajnik M.F."/>
            <person name="Houston D.W."/>
            <person name="Shendure J."/>
            <person name="DuPasquier L."/>
            <person name="Vize P.D."/>
            <person name="Zorn A.M."/>
            <person name="Ito M."/>
            <person name="Marcotte E.M."/>
            <person name="Wallingford J.B."/>
            <person name="Ito Y."/>
            <person name="Asashima M."/>
            <person name="Ueno N."/>
            <person name="Matsuda Y."/>
            <person name="Veenstra G.J."/>
            <person name="Fujiyama A."/>
            <person name="Harland R.M."/>
            <person name="Taira M."/>
            <person name="Rokhsar D.S."/>
        </authorList>
    </citation>
    <scope>NUCLEOTIDE SEQUENCE [LARGE SCALE GENOMIC DNA]</scope>
    <source>
        <strain evidence="3">J</strain>
    </source>
</reference>
<organism evidence="2 3">
    <name type="scientific">Xenopus laevis</name>
    <name type="common">African clawed frog</name>
    <dbReference type="NCBI Taxonomy" id="8355"/>
    <lineage>
        <taxon>Eukaryota</taxon>
        <taxon>Metazoa</taxon>
        <taxon>Chordata</taxon>
        <taxon>Craniata</taxon>
        <taxon>Vertebrata</taxon>
        <taxon>Euteleostomi</taxon>
        <taxon>Amphibia</taxon>
        <taxon>Batrachia</taxon>
        <taxon>Anura</taxon>
        <taxon>Pipoidea</taxon>
        <taxon>Pipidae</taxon>
        <taxon>Xenopodinae</taxon>
        <taxon>Xenopus</taxon>
        <taxon>Xenopus</taxon>
    </lineage>
</organism>
<proteinExistence type="predicted"/>
<name>A0A974CZS0_XENLA</name>
<dbReference type="EMBL" id="CM004473">
    <property type="protein sequence ID" value="OCT82883.1"/>
    <property type="molecule type" value="Genomic_DNA"/>
</dbReference>
<dbReference type="Proteomes" id="UP000694892">
    <property type="component" value="Chromosome 4S"/>
</dbReference>
<keyword evidence="1" id="KW-1133">Transmembrane helix</keyword>
<feature type="transmembrane region" description="Helical" evidence="1">
    <location>
        <begin position="42"/>
        <end position="64"/>
    </location>
</feature>
<evidence type="ECO:0000313" key="3">
    <source>
        <dbReference type="Proteomes" id="UP000694892"/>
    </source>
</evidence>
<keyword evidence="1" id="KW-0472">Membrane</keyword>